<dbReference type="Gene3D" id="3.10.20.310">
    <property type="entry name" value="membrane protein fhac"/>
    <property type="match status" value="1"/>
</dbReference>
<keyword evidence="9" id="KW-0732">Signal</keyword>
<comment type="subcellular location">
    <subcellularLocation>
        <location evidence="1">Cell outer membrane</location>
    </subcellularLocation>
</comment>
<dbReference type="PANTHER" id="PTHR34597:SF1">
    <property type="entry name" value="HEME_HEMOPEXIN TRANSPORTER PROTEIN HUXB"/>
    <property type="match status" value="1"/>
</dbReference>
<keyword evidence="5" id="KW-0812">Transmembrane</keyword>
<evidence type="ECO:0000259" key="10">
    <source>
        <dbReference type="PROSITE" id="PS51779"/>
    </source>
</evidence>
<protein>
    <submittedName>
        <fullName evidence="11">ShlB/FhaC/HecB family hemolysin secretion/activation protein</fullName>
    </submittedName>
</protein>
<dbReference type="InterPro" id="IPR034746">
    <property type="entry name" value="POTRA"/>
</dbReference>
<gene>
    <name evidence="11" type="ORF">ACFPOE_22180</name>
</gene>
<keyword evidence="7" id="KW-0472">Membrane</keyword>
<evidence type="ECO:0000313" key="12">
    <source>
        <dbReference type="Proteomes" id="UP001596037"/>
    </source>
</evidence>
<comment type="caution">
    <text evidence="11">The sequence shown here is derived from an EMBL/GenBank/DDBJ whole genome shotgun (WGS) entry which is preliminary data.</text>
</comment>
<keyword evidence="4" id="KW-1134">Transmembrane beta strand</keyword>
<feature type="chain" id="PRO_5046085661" evidence="9">
    <location>
        <begin position="21"/>
        <end position="554"/>
    </location>
</feature>
<dbReference type="PROSITE" id="PS51779">
    <property type="entry name" value="POTRA"/>
    <property type="match status" value="1"/>
</dbReference>
<proteinExistence type="inferred from homology"/>
<dbReference type="EMBL" id="JBHSMF010000015">
    <property type="protein sequence ID" value="MFC5500267.1"/>
    <property type="molecule type" value="Genomic_DNA"/>
</dbReference>
<accession>A0ABW0NM90</accession>
<dbReference type="Pfam" id="PF03865">
    <property type="entry name" value="ShlB"/>
    <property type="match status" value="1"/>
</dbReference>
<evidence type="ECO:0000256" key="5">
    <source>
        <dbReference type="ARBA" id="ARBA00022692"/>
    </source>
</evidence>
<dbReference type="Proteomes" id="UP001596037">
    <property type="component" value="Unassembled WGS sequence"/>
</dbReference>
<evidence type="ECO:0000313" key="11">
    <source>
        <dbReference type="EMBL" id="MFC5500267.1"/>
    </source>
</evidence>
<evidence type="ECO:0000256" key="9">
    <source>
        <dbReference type="SAM" id="SignalP"/>
    </source>
</evidence>
<dbReference type="RefSeq" id="WP_376852519.1">
    <property type="nucleotide sequence ID" value="NZ_JBHSMF010000015.1"/>
</dbReference>
<evidence type="ECO:0000256" key="2">
    <source>
        <dbReference type="ARBA" id="ARBA00009055"/>
    </source>
</evidence>
<keyword evidence="12" id="KW-1185">Reference proteome</keyword>
<evidence type="ECO:0000256" key="4">
    <source>
        <dbReference type="ARBA" id="ARBA00022452"/>
    </source>
</evidence>
<evidence type="ECO:0000256" key="1">
    <source>
        <dbReference type="ARBA" id="ARBA00004442"/>
    </source>
</evidence>
<feature type="domain" description="POTRA" evidence="10">
    <location>
        <begin position="63"/>
        <end position="138"/>
    </location>
</feature>
<keyword evidence="6" id="KW-0653">Protein transport</keyword>
<keyword evidence="3" id="KW-0813">Transport</keyword>
<comment type="similarity">
    <text evidence="2">Belongs to the TPS (TC 1.B.20) family.</text>
</comment>
<organism evidence="11 12">
    <name type="scientific">Caenimonas terrae</name>
    <dbReference type="NCBI Taxonomy" id="696074"/>
    <lineage>
        <taxon>Bacteria</taxon>
        <taxon>Pseudomonadati</taxon>
        <taxon>Pseudomonadota</taxon>
        <taxon>Betaproteobacteria</taxon>
        <taxon>Burkholderiales</taxon>
        <taxon>Comamonadaceae</taxon>
        <taxon>Caenimonas</taxon>
    </lineage>
</organism>
<dbReference type="InterPro" id="IPR005565">
    <property type="entry name" value="Hemolysn_activator_HlyB_C"/>
</dbReference>
<evidence type="ECO:0000256" key="6">
    <source>
        <dbReference type="ARBA" id="ARBA00022927"/>
    </source>
</evidence>
<evidence type="ECO:0000256" key="3">
    <source>
        <dbReference type="ARBA" id="ARBA00022448"/>
    </source>
</evidence>
<keyword evidence="8" id="KW-0998">Cell outer membrane</keyword>
<evidence type="ECO:0000256" key="7">
    <source>
        <dbReference type="ARBA" id="ARBA00023136"/>
    </source>
</evidence>
<dbReference type="PANTHER" id="PTHR34597">
    <property type="entry name" value="SLR1661 PROTEIN"/>
    <property type="match status" value="1"/>
</dbReference>
<dbReference type="Pfam" id="PF08479">
    <property type="entry name" value="POTRA_2"/>
    <property type="match status" value="1"/>
</dbReference>
<dbReference type="Gene3D" id="2.40.160.50">
    <property type="entry name" value="membrane protein fhac: a member of the omp85/tpsb transporter family"/>
    <property type="match status" value="1"/>
</dbReference>
<dbReference type="InterPro" id="IPR013686">
    <property type="entry name" value="Polypept-transport_assoc_ShlB"/>
</dbReference>
<sequence length="554" mass="59693">MSRQRFVLPALLAMAQAALAQQPPAGGQLLQIPPTPAAPRAAPEIRIQQQAAPAAEGQDSAKITVRALRITGAHVYSESELLELTGFRPGSELSLSELRSMADRITAYYRAHGYFVALAWLPAQEVTDNVVTISVSEGQYRNITVNNSTTVSDRLIRSDLEGINSGDPILTAPLESRLLVLSDLPGVNVRSTLVPGASIGSSDLIVDVTPGQRISGSVDADNAGNPYTGEVRVGATLNVNNPLGLGDVASLRLLTSGKGLRYGRASYQLQVGRGQVGVAYSRLDYHLDKQFESLDANGTAEIASVFGRYPLIRSRNSNLYLQLAYDAKTFQDRIDSTGAVTDKKAQVWMTSLYGEHRDMVGGGGLNSYALTWSSGTIDIRTPEALAADAATARSNGHFDKLSFNAMRLQTLGGRFWLYGAVSGQAAFKNLDVSEKMELGGMNGVRAYPEGEAYADEGYLLTLEGRMQLARFTGRMPGDLQLIAFVDTGGVRINHDPWTPADNRRTLSGAGVGLNWSDPGNFMVRAYYAVKVGSEKATSSPDKSGRFWIQAVKYF</sequence>
<dbReference type="InterPro" id="IPR051544">
    <property type="entry name" value="TPS_OM_transporter"/>
</dbReference>
<feature type="signal peptide" evidence="9">
    <location>
        <begin position="1"/>
        <end position="20"/>
    </location>
</feature>
<reference evidence="12" key="1">
    <citation type="journal article" date="2019" name="Int. J. Syst. Evol. Microbiol.">
        <title>The Global Catalogue of Microorganisms (GCM) 10K type strain sequencing project: providing services to taxonomists for standard genome sequencing and annotation.</title>
        <authorList>
            <consortium name="The Broad Institute Genomics Platform"/>
            <consortium name="The Broad Institute Genome Sequencing Center for Infectious Disease"/>
            <person name="Wu L."/>
            <person name="Ma J."/>
        </authorList>
    </citation>
    <scope>NUCLEOTIDE SEQUENCE [LARGE SCALE GENOMIC DNA]</scope>
    <source>
        <strain evidence="12">CCUG 57401</strain>
    </source>
</reference>
<name>A0ABW0NM90_9BURK</name>
<evidence type="ECO:0000256" key="8">
    <source>
        <dbReference type="ARBA" id="ARBA00023237"/>
    </source>
</evidence>